<evidence type="ECO:0000256" key="2">
    <source>
        <dbReference type="ARBA" id="ARBA00022723"/>
    </source>
</evidence>
<evidence type="ECO:0000256" key="6">
    <source>
        <dbReference type="ARBA" id="ARBA00022840"/>
    </source>
</evidence>
<dbReference type="GO" id="GO:0005524">
    <property type="term" value="F:ATP binding"/>
    <property type="evidence" value="ECO:0007669"/>
    <property type="project" value="UniProtKB-KW"/>
</dbReference>
<evidence type="ECO:0000256" key="5">
    <source>
        <dbReference type="ARBA" id="ARBA00022833"/>
    </source>
</evidence>
<dbReference type="InterPro" id="IPR011011">
    <property type="entry name" value="Znf_FYVE_PHD"/>
</dbReference>
<dbReference type="InterPro" id="IPR013083">
    <property type="entry name" value="Znf_RING/FYVE/PHD"/>
</dbReference>
<comment type="caution">
    <text evidence="12">The sequence shown here is derived from an EMBL/GenBank/DDBJ whole genome shotgun (WGS) entry which is preliminary data.</text>
</comment>
<feature type="compositionally biased region" description="Basic and acidic residues" evidence="9">
    <location>
        <begin position="133"/>
        <end position="143"/>
    </location>
</feature>
<evidence type="ECO:0000256" key="8">
    <source>
        <dbReference type="PROSITE-ProRule" id="PRU00146"/>
    </source>
</evidence>
<dbReference type="InterPro" id="IPR019787">
    <property type="entry name" value="Znf_PHD-finger"/>
</dbReference>
<feature type="domain" description="PHD-type" evidence="11">
    <location>
        <begin position="401"/>
        <end position="450"/>
    </location>
</feature>
<dbReference type="PANTHER" id="PTHR45623">
    <property type="entry name" value="CHROMODOMAIN-HELICASE-DNA-BINDING PROTEIN 3-RELATED-RELATED"/>
    <property type="match status" value="1"/>
</dbReference>
<evidence type="ECO:0000256" key="1">
    <source>
        <dbReference type="ARBA" id="ARBA00004123"/>
    </source>
</evidence>
<dbReference type="InterPro" id="IPR000330">
    <property type="entry name" value="SNF2_N"/>
</dbReference>
<evidence type="ECO:0000259" key="11">
    <source>
        <dbReference type="PROSITE" id="PS50016"/>
    </source>
</evidence>
<keyword evidence="7" id="KW-0539">Nucleus</keyword>
<feature type="compositionally biased region" description="Basic and acidic residues" evidence="9">
    <location>
        <begin position="155"/>
        <end position="164"/>
    </location>
</feature>
<evidence type="ECO:0000313" key="13">
    <source>
        <dbReference type="Proteomes" id="UP001370490"/>
    </source>
</evidence>
<feature type="compositionally biased region" description="Polar residues" evidence="9">
    <location>
        <begin position="294"/>
        <end position="306"/>
    </location>
</feature>
<dbReference type="SUPFAM" id="SSF57903">
    <property type="entry name" value="FYVE/PHD zinc finger"/>
    <property type="match status" value="1"/>
</dbReference>
<dbReference type="AlphaFoldDB" id="A0AAN8VLQ7"/>
<feature type="compositionally biased region" description="Polar residues" evidence="9">
    <location>
        <begin position="45"/>
        <end position="72"/>
    </location>
</feature>
<dbReference type="SUPFAM" id="SSF52540">
    <property type="entry name" value="P-loop containing nucleoside triphosphate hydrolases"/>
    <property type="match status" value="2"/>
</dbReference>
<evidence type="ECO:0000256" key="4">
    <source>
        <dbReference type="ARBA" id="ARBA00022771"/>
    </source>
</evidence>
<dbReference type="GO" id="GO:0003682">
    <property type="term" value="F:chromatin binding"/>
    <property type="evidence" value="ECO:0007669"/>
    <property type="project" value="TreeGrafter"/>
</dbReference>
<name>A0AAN8VLQ7_9MAGN</name>
<dbReference type="Gene3D" id="3.40.50.10810">
    <property type="entry name" value="Tandem AAA-ATPase domain"/>
    <property type="match status" value="1"/>
</dbReference>
<dbReference type="Proteomes" id="UP001370490">
    <property type="component" value="Unassembled WGS sequence"/>
</dbReference>
<dbReference type="PROSITE" id="PS50013">
    <property type="entry name" value="CHROMO_2"/>
    <property type="match status" value="2"/>
</dbReference>
<organism evidence="12 13">
    <name type="scientific">Dillenia turbinata</name>
    <dbReference type="NCBI Taxonomy" id="194707"/>
    <lineage>
        <taxon>Eukaryota</taxon>
        <taxon>Viridiplantae</taxon>
        <taxon>Streptophyta</taxon>
        <taxon>Embryophyta</taxon>
        <taxon>Tracheophyta</taxon>
        <taxon>Spermatophyta</taxon>
        <taxon>Magnoliopsida</taxon>
        <taxon>eudicotyledons</taxon>
        <taxon>Gunneridae</taxon>
        <taxon>Pentapetalae</taxon>
        <taxon>Dilleniales</taxon>
        <taxon>Dilleniaceae</taxon>
        <taxon>Dillenia</taxon>
    </lineage>
</organism>
<dbReference type="EMBL" id="JBAMMX010000007">
    <property type="protein sequence ID" value="KAK6936069.1"/>
    <property type="molecule type" value="Genomic_DNA"/>
</dbReference>
<feature type="compositionally biased region" description="Polar residues" evidence="9">
    <location>
        <begin position="17"/>
        <end position="33"/>
    </location>
</feature>
<comment type="subcellular location">
    <subcellularLocation>
        <location evidence="1">Nucleus</location>
    </subcellularLocation>
</comment>
<protein>
    <submittedName>
        <fullName evidence="12">Zinc finger, PHD-finger</fullName>
    </submittedName>
</protein>
<dbReference type="PROSITE" id="PS50016">
    <property type="entry name" value="ZF_PHD_2"/>
    <property type="match status" value="1"/>
</dbReference>
<reference evidence="12 13" key="1">
    <citation type="submission" date="2023-12" db="EMBL/GenBank/DDBJ databases">
        <title>A high-quality genome assembly for Dillenia turbinata (Dilleniales).</title>
        <authorList>
            <person name="Chanderbali A."/>
        </authorList>
    </citation>
    <scope>NUCLEOTIDE SEQUENCE [LARGE SCALE GENOMIC DNA]</scope>
    <source>
        <strain evidence="12">LSX21</strain>
        <tissue evidence="12">Leaf</tissue>
    </source>
</reference>
<dbReference type="GO" id="GO:0003677">
    <property type="term" value="F:DNA binding"/>
    <property type="evidence" value="ECO:0007669"/>
    <property type="project" value="TreeGrafter"/>
</dbReference>
<keyword evidence="2" id="KW-0479">Metal-binding</keyword>
<dbReference type="Gene3D" id="3.30.40.10">
    <property type="entry name" value="Zinc/RING finger domain, C3HC4 (zinc finger)"/>
    <property type="match status" value="1"/>
</dbReference>
<dbReference type="GO" id="GO:0042393">
    <property type="term" value="F:histone binding"/>
    <property type="evidence" value="ECO:0007669"/>
    <property type="project" value="TreeGrafter"/>
</dbReference>
<feature type="region of interest" description="Disordered" evidence="9">
    <location>
        <begin position="16"/>
        <end position="319"/>
    </location>
</feature>
<dbReference type="InterPro" id="IPR016197">
    <property type="entry name" value="Chromo-like_dom_sf"/>
</dbReference>
<dbReference type="SMART" id="SM00298">
    <property type="entry name" value="CHROMO"/>
    <property type="match status" value="2"/>
</dbReference>
<dbReference type="InterPro" id="IPR038718">
    <property type="entry name" value="SNF2-like_sf"/>
</dbReference>
<dbReference type="GO" id="GO:0008270">
    <property type="term" value="F:zinc ion binding"/>
    <property type="evidence" value="ECO:0007669"/>
    <property type="project" value="UniProtKB-KW"/>
</dbReference>
<dbReference type="PROSITE" id="PS01359">
    <property type="entry name" value="ZF_PHD_1"/>
    <property type="match status" value="1"/>
</dbReference>
<dbReference type="InterPro" id="IPR027417">
    <property type="entry name" value="P-loop_NTPase"/>
</dbReference>
<dbReference type="Gene3D" id="3.40.50.300">
    <property type="entry name" value="P-loop containing nucleotide triphosphate hydrolases"/>
    <property type="match status" value="1"/>
</dbReference>
<sequence>MKESHVKFLQYAAQKMANDTQSSCTVKAESSSSQRKEVGGKGLNGATNDTPNLRRSTRETSSANHTKSSPCPSESQKSEQLEKSTETPAARKSERLEKHRDQNPLRRSERSKNRCSPSPPDSKKSGKSSGSDIKNKTERREKSVQQLTQYASEVRTGKESDTKHAGNRKIYGRFQRYAEGFEPLTNKVKGYAREVRGTDKVTEEHGGKNKGNRSDQVEDVASENTEHCKEESRKDNLKMDSERSTEGSTSSSKRMVKERGDNHDGGELSNFCHEKNSIDPHDIKDGDGLGMSKGSDSLSGLGQTTSSKRKKNGWDGNSNDSVLGVSKEICNSEADGMSSSPSFATCLKKRRFDLYLAEKDQCSDNKILTQDLELDDALISKDRGEPEAVVTTGLAETDGHNSTCNKCKLGGELLYCEGKECKRSFHLSCLDPLLEDIPPGVWYCLRCVKKRIESGVHSVSRGIESIWDAREQEVSDGNGRLRQKQYFVKFDGLAHVHNLWVSEAQLLKEVPLLVLKFNRKDQVSNWKEEWTVPNRLLKKRMLLYPQQHDEYQNKQMNDKLDCHCEWLVKWCGLDYEHLSWESENAAFLGTPEAKRLIKEYEDRCEKAKRVSDRSLVTGGKKVPLVKLSKLPGGSSSEFDMDHLNSINKLREYWCKGLNAVMVDDEERVAKVVLFILSLQSDVCKPFLVITSSSAISQWEAGLSCLAPSFNVVIYSGKRDNRRNIRCLEFYEESGCIMFQVLLSTVDIVVDDLEELVILGWELVIVDDCQRSQMSTNASQIKMLASHMMLLLFSGQIKDSACEYQSLLSILESNTEAKEDDNLKPESHNDIARLKEKFSKYIAYESRSEYSRFSEYWVPVQISNVQLEQYCGTLFSNSFLLRSISKTDPVGALRDILISTRKCCDHPYLVDPLLQSFLTKDLPEAEFLEVGIRACGKLQLLDTILSEIKCRGLRVLILFQSIGGSVKVSIGDILDDFIRQRFGPDSYERVDGVGIVASKRQAALNRFNQKESGRFVFLLENRACLPSIKLSSVDSIIIYGSDLNPVNDLRGIQKIRIDSQFEQIKIFRLYTW</sequence>
<feature type="compositionally biased region" description="Basic and acidic residues" evidence="9">
    <location>
        <begin position="224"/>
        <end position="245"/>
    </location>
</feature>
<dbReference type="GO" id="GO:0016887">
    <property type="term" value="F:ATP hydrolysis activity"/>
    <property type="evidence" value="ECO:0007669"/>
    <property type="project" value="TreeGrafter"/>
</dbReference>
<feature type="domain" description="Chromo" evidence="10">
    <location>
        <begin position="461"/>
        <end position="529"/>
    </location>
</feature>
<proteinExistence type="predicted"/>
<keyword evidence="6" id="KW-0067">ATP-binding</keyword>
<dbReference type="Pfam" id="PF00176">
    <property type="entry name" value="SNF2-rel_dom"/>
    <property type="match status" value="1"/>
</dbReference>
<evidence type="ECO:0000256" key="9">
    <source>
        <dbReference type="SAM" id="MobiDB-lite"/>
    </source>
</evidence>
<feature type="compositionally biased region" description="Basic and acidic residues" evidence="9">
    <location>
        <begin position="255"/>
        <end position="287"/>
    </location>
</feature>
<dbReference type="GO" id="GO:0140658">
    <property type="term" value="F:ATP-dependent chromatin remodeler activity"/>
    <property type="evidence" value="ECO:0007669"/>
    <property type="project" value="TreeGrafter"/>
</dbReference>
<keyword evidence="5" id="KW-0862">Zinc</keyword>
<feature type="domain" description="Chromo" evidence="10">
    <location>
        <begin position="536"/>
        <end position="612"/>
    </location>
</feature>
<dbReference type="SMART" id="SM00249">
    <property type="entry name" value="PHD"/>
    <property type="match status" value="1"/>
</dbReference>
<dbReference type="GO" id="GO:0000785">
    <property type="term" value="C:chromatin"/>
    <property type="evidence" value="ECO:0007669"/>
    <property type="project" value="TreeGrafter"/>
</dbReference>
<gene>
    <name evidence="12" type="ORF">RJ641_033099</name>
</gene>
<dbReference type="PANTHER" id="PTHR45623:SF13">
    <property type="entry name" value="HELICASE PROTEIN MOM1"/>
    <property type="match status" value="1"/>
</dbReference>
<dbReference type="InterPro" id="IPR019786">
    <property type="entry name" value="Zinc_finger_PHD-type_CS"/>
</dbReference>
<dbReference type="InterPro" id="IPR000953">
    <property type="entry name" value="Chromo/chromo_shadow_dom"/>
</dbReference>
<evidence type="ECO:0000256" key="7">
    <source>
        <dbReference type="ARBA" id="ARBA00023242"/>
    </source>
</evidence>
<dbReference type="InterPro" id="IPR001965">
    <property type="entry name" value="Znf_PHD"/>
</dbReference>
<feature type="compositionally biased region" description="Basic and acidic residues" evidence="9">
    <location>
        <begin position="76"/>
        <end position="112"/>
    </location>
</feature>
<feature type="compositionally biased region" description="Basic and acidic residues" evidence="9">
    <location>
        <begin position="191"/>
        <end position="216"/>
    </location>
</feature>
<dbReference type="Pfam" id="PF00628">
    <property type="entry name" value="PHD"/>
    <property type="match status" value="1"/>
</dbReference>
<dbReference type="SUPFAM" id="SSF54160">
    <property type="entry name" value="Chromo domain-like"/>
    <property type="match status" value="2"/>
</dbReference>
<keyword evidence="3" id="KW-0547">Nucleotide-binding</keyword>
<evidence type="ECO:0000256" key="3">
    <source>
        <dbReference type="ARBA" id="ARBA00022741"/>
    </source>
</evidence>
<dbReference type="Gene3D" id="2.40.50.40">
    <property type="match status" value="2"/>
</dbReference>
<keyword evidence="13" id="KW-1185">Reference proteome</keyword>
<dbReference type="GO" id="GO:0005634">
    <property type="term" value="C:nucleus"/>
    <property type="evidence" value="ECO:0007669"/>
    <property type="project" value="UniProtKB-SubCell"/>
</dbReference>
<accession>A0AAN8VLQ7</accession>
<keyword evidence="4 8" id="KW-0863">Zinc-finger</keyword>
<evidence type="ECO:0000313" key="12">
    <source>
        <dbReference type="EMBL" id="KAK6936069.1"/>
    </source>
</evidence>
<evidence type="ECO:0000259" key="10">
    <source>
        <dbReference type="PROSITE" id="PS50013"/>
    </source>
</evidence>